<accession>A0A8K0JAY1</accession>
<dbReference type="SUPFAM" id="SSF103473">
    <property type="entry name" value="MFS general substrate transporter"/>
    <property type="match status" value="1"/>
</dbReference>
<feature type="compositionally biased region" description="Basic and acidic residues" evidence="8">
    <location>
        <begin position="13"/>
        <end position="23"/>
    </location>
</feature>
<dbReference type="PROSITE" id="PS50850">
    <property type="entry name" value="MFS"/>
    <property type="match status" value="1"/>
</dbReference>
<feature type="compositionally biased region" description="Polar residues" evidence="8">
    <location>
        <begin position="1"/>
        <end position="10"/>
    </location>
</feature>
<evidence type="ECO:0000256" key="3">
    <source>
        <dbReference type="ARBA" id="ARBA00008335"/>
    </source>
</evidence>
<evidence type="ECO:0000313" key="11">
    <source>
        <dbReference type="EMBL" id="KAG5928753.1"/>
    </source>
</evidence>
<keyword evidence="12" id="KW-1185">Reference proteome</keyword>
<dbReference type="PANTHER" id="PTHR23502:SF74">
    <property type="entry name" value="MAJOR FACILITATOR SUPERFAMILY (MFS) PROFILE DOMAIN-CONTAINING PROTEIN"/>
    <property type="match status" value="1"/>
</dbReference>
<keyword evidence="7 9" id="KW-0472">Membrane</keyword>
<evidence type="ECO:0000259" key="10">
    <source>
        <dbReference type="PROSITE" id="PS50850"/>
    </source>
</evidence>
<feature type="transmembrane region" description="Helical" evidence="9">
    <location>
        <begin position="80"/>
        <end position="98"/>
    </location>
</feature>
<dbReference type="Gene3D" id="1.20.1250.20">
    <property type="entry name" value="MFS general substrate transporter like domains"/>
    <property type="match status" value="1"/>
</dbReference>
<evidence type="ECO:0000313" key="12">
    <source>
        <dbReference type="Proteomes" id="UP000811619"/>
    </source>
</evidence>
<protein>
    <recommendedName>
        <fullName evidence="10">Major facilitator superfamily (MFS) profile domain-containing protein</fullName>
    </recommendedName>
</protein>
<reference evidence="11" key="1">
    <citation type="journal article" date="2020" name="bioRxiv">
        <title>Whole genome comparisons of ergot fungi reveals the divergence and evolution of species within the genus Claviceps are the result of varying mechanisms driving genome evolution and host range expansion.</title>
        <authorList>
            <person name="Wyka S.A."/>
            <person name="Mondo S.J."/>
            <person name="Liu M."/>
            <person name="Dettman J."/>
            <person name="Nalam V."/>
            <person name="Broders K.D."/>
        </authorList>
    </citation>
    <scope>NUCLEOTIDE SEQUENCE</scope>
    <source>
        <strain evidence="11">CCC 489</strain>
    </source>
</reference>
<feature type="transmembrane region" description="Helical" evidence="9">
    <location>
        <begin position="311"/>
        <end position="331"/>
    </location>
</feature>
<dbReference type="InterPro" id="IPR036259">
    <property type="entry name" value="MFS_trans_sf"/>
</dbReference>
<dbReference type="GO" id="GO:0022857">
    <property type="term" value="F:transmembrane transporter activity"/>
    <property type="evidence" value="ECO:0007669"/>
    <property type="project" value="InterPro"/>
</dbReference>
<dbReference type="InterPro" id="IPR011701">
    <property type="entry name" value="MFS"/>
</dbReference>
<dbReference type="FunFam" id="1.20.1250.20:FF:000082">
    <property type="entry name" value="MFS multidrug transporter, putative"/>
    <property type="match status" value="1"/>
</dbReference>
<feature type="transmembrane region" description="Helical" evidence="9">
    <location>
        <begin position="207"/>
        <end position="225"/>
    </location>
</feature>
<feature type="transmembrane region" description="Helical" evidence="9">
    <location>
        <begin position="390"/>
        <end position="412"/>
    </location>
</feature>
<keyword evidence="4" id="KW-1003">Cell membrane</keyword>
<feature type="domain" description="Major facilitator superfamily (MFS) profile" evidence="10">
    <location>
        <begin position="81"/>
        <end position="510"/>
    </location>
</feature>
<feature type="transmembrane region" description="Helical" evidence="9">
    <location>
        <begin position="237"/>
        <end position="266"/>
    </location>
</feature>
<evidence type="ECO:0000256" key="1">
    <source>
        <dbReference type="ARBA" id="ARBA00004141"/>
    </source>
</evidence>
<evidence type="ECO:0000256" key="4">
    <source>
        <dbReference type="ARBA" id="ARBA00022475"/>
    </source>
</evidence>
<dbReference type="GO" id="GO:0005886">
    <property type="term" value="C:plasma membrane"/>
    <property type="evidence" value="ECO:0007669"/>
    <property type="project" value="UniProtKB-SubCell"/>
</dbReference>
<proteinExistence type="inferred from homology"/>
<feature type="transmembrane region" description="Helical" evidence="9">
    <location>
        <begin position="483"/>
        <end position="507"/>
    </location>
</feature>
<dbReference type="EMBL" id="SRPY01000099">
    <property type="protein sequence ID" value="KAG5928753.1"/>
    <property type="molecule type" value="Genomic_DNA"/>
</dbReference>
<evidence type="ECO:0000256" key="9">
    <source>
        <dbReference type="SAM" id="Phobius"/>
    </source>
</evidence>
<evidence type="ECO:0000256" key="6">
    <source>
        <dbReference type="ARBA" id="ARBA00022989"/>
    </source>
</evidence>
<dbReference type="AlphaFoldDB" id="A0A8K0JAY1"/>
<dbReference type="Pfam" id="PF07690">
    <property type="entry name" value="MFS_1"/>
    <property type="match status" value="1"/>
</dbReference>
<feature type="transmembrane region" description="Helical" evidence="9">
    <location>
        <begin position="451"/>
        <end position="471"/>
    </location>
</feature>
<feature type="transmembrane region" description="Helical" evidence="9">
    <location>
        <begin position="148"/>
        <end position="167"/>
    </location>
</feature>
<dbReference type="PANTHER" id="PTHR23502">
    <property type="entry name" value="MAJOR FACILITATOR SUPERFAMILY"/>
    <property type="match status" value="1"/>
</dbReference>
<keyword evidence="6 9" id="KW-1133">Transmembrane helix</keyword>
<comment type="caution">
    <text evidence="11">The sequence shown here is derived from an EMBL/GenBank/DDBJ whole genome shotgun (WGS) entry which is preliminary data.</text>
</comment>
<dbReference type="InterPro" id="IPR020846">
    <property type="entry name" value="MFS_dom"/>
</dbReference>
<comment type="subcellular location">
    <subcellularLocation>
        <location evidence="2">Cell membrane</location>
    </subcellularLocation>
    <subcellularLocation>
        <location evidence="1">Membrane</location>
        <topology evidence="1">Multi-pass membrane protein</topology>
    </subcellularLocation>
</comment>
<feature type="transmembrane region" description="Helical" evidence="9">
    <location>
        <begin position="173"/>
        <end position="195"/>
    </location>
</feature>
<feature type="transmembrane region" description="Helical" evidence="9">
    <location>
        <begin position="351"/>
        <end position="370"/>
    </location>
</feature>
<gene>
    <name evidence="11" type="ORF">E4U42_008080</name>
</gene>
<evidence type="ECO:0000256" key="8">
    <source>
        <dbReference type="SAM" id="MobiDB-lite"/>
    </source>
</evidence>
<feature type="region of interest" description="Disordered" evidence="8">
    <location>
        <begin position="1"/>
        <end position="64"/>
    </location>
</feature>
<feature type="transmembrane region" description="Helical" evidence="9">
    <location>
        <begin position="418"/>
        <end position="439"/>
    </location>
</feature>
<organism evidence="11 12">
    <name type="scientific">Claviceps africana</name>
    <dbReference type="NCBI Taxonomy" id="83212"/>
    <lineage>
        <taxon>Eukaryota</taxon>
        <taxon>Fungi</taxon>
        <taxon>Dikarya</taxon>
        <taxon>Ascomycota</taxon>
        <taxon>Pezizomycotina</taxon>
        <taxon>Sordariomycetes</taxon>
        <taxon>Hypocreomycetidae</taxon>
        <taxon>Hypocreales</taxon>
        <taxon>Clavicipitaceae</taxon>
        <taxon>Claviceps</taxon>
    </lineage>
</organism>
<evidence type="ECO:0000256" key="7">
    <source>
        <dbReference type="ARBA" id="ARBA00023136"/>
    </source>
</evidence>
<dbReference type="Proteomes" id="UP000811619">
    <property type="component" value="Unassembled WGS sequence"/>
</dbReference>
<evidence type="ECO:0000256" key="2">
    <source>
        <dbReference type="ARBA" id="ARBA00004236"/>
    </source>
</evidence>
<comment type="similarity">
    <text evidence="3">Belongs to the major facilitator superfamily.</text>
</comment>
<name>A0A8K0JAY1_9HYPO</name>
<evidence type="ECO:0000256" key="5">
    <source>
        <dbReference type="ARBA" id="ARBA00022692"/>
    </source>
</evidence>
<feature type="transmembrane region" description="Helical" evidence="9">
    <location>
        <begin position="118"/>
        <end position="136"/>
    </location>
</feature>
<sequence>MVFSSPSRTVSPARERPEHHVVDTHSTATAAGYAPESRDYRGGPSPIGSRTRSRTDHTLVGWKTGDPENPHNWSTLKKSFILFVGVLLLLNTAMSSSLPSMAIPNITAEFGISSSTAHVLPISVFLIGYIFGPLIWGPLSEHYGRRNLSVITFAFFCLFTLGCALAPSWESFLALRMLCGVASGAPITIVAGIISDLYDEHRTRGRAIAIFMCGTVWGPLLAPLVSGYTSTSIGWRWTFWVGLICGAVTLCPAIWLPETFGPVLLVRRAQRMRKKQPGLRVVAPRELEDTSIKQLLSVVIMRPIRMFASELIVTATSVYLALVFAIFYMSFQAYPIIFRDLYGISPGNTGLTYLPVGLGSVLALCMFWFWDHYLERARRRGASWAKREEFCRLPLAVLGGPFLAISLFWLGLSSKASIPFFVPMLSGISFGMGHVLLFMSLLNYLTDSYEIFAASAHAAASCCRSILAAVLPLATSHLFSQLGIAGACALTGGLSAVMCVIPFIFIFKGPAIRARSKFCIALREQKEEMQRRLDAERAESGAEQRRDTDAKKVGEEEKS</sequence>
<keyword evidence="5 9" id="KW-0812">Transmembrane</keyword>
<dbReference type="OrthoDB" id="5141738at2759"/>
<feature type="region of interest" description="Disordered" evidence="8">
    <location>
        <begin position="531"/>
        <end position="559"/>
    </location>
</feature>